<feature type="chain" id="PRO_5016810934" evidence="1">
    <location>
        <begin position="19"/>
        <end position="190"/>
    </location>
</feature>
<proteinExistence type="predicted"/>
<reference evidence="2 3" key="1">
    <citation type="submission" date="2017-11" db="EMBL/GenBank/DDBJ databases">
        <title>Draft genome sequence of magnetotactic bacterium Magnetospirillum kuznetsovii LBB-42.</title>
        <authorList>
            <person name="Grouzdev D.S."/>
            <person name="Rysina M.S."/>
            <person name="Baslerov R.V."/>
            <person name="Koziaeva V."/>
        </authorList>
    </citation>
    <scope>NUCLEOTIDE SEQUENCE [LARGE SCALE GENOMIC DNA]</scope>
    <source>
        <strain evidence="2 3">LBB-42</strain>
    </source>
</reference>
<feature type="signal peptide" evidence="1">
    <location>
        <begin position="1"/>
        <end position="18"/>
    </location>
</feature>
<comment type="caution">
    <text evidence="2">The sequence shown here is derived from an EMBL/GenBank/DDBJ whole genome shotgun (WGS) entry which is preliminary data.</text>
</comment>
<accession>A0A364P1V9</accession>
<keyword evidence="1" id="KW-0732">Signal</keyword>
<dbReference type="EMBL" id="PGTO01000002">
    <property type="protein sequence ID" value="RAU23329.1"/>
    <property type="molecule type" value="Genomic_DNA"/>
</dbReference>
<evidence type="ECO:0000313" key="3">
    <source>
        <dbReference type="Proteomes" id="UP000251075"/>
    </source>
</evidence>
<sequence length="190" mass="18841">MMALATVAALLACGPAWAGGKKEGAGESGGGAVAPIASSATGVREKFIPPEQIGDSLGTLKLEATMMAGAGAGKCRMNFVLFNASTATVAMGMVGSSVSAKGEILDNWVVNIGALAPSGQTARLFSCGLGAVQLSFSPLSDFGTPPIKCVNAKQEAEACPVALQIKSSLPLIDKADIKPVAGGAAPAKGH</sequence>
<dbReference type="AlphaFoldDB" id="A0A364P1V9"/>
<organism evidence="2 3">
    <name type="scientific">Paramagnetospirillum kuznetsovii</name>
    <dbReference type="NCBI Taxonomy" id="2053833"/>
    <lineage>
        <taxon>Bacteria</taxon>
        <taxon>Pseudomonadati</taxon>
        <taxon>Pseudomonadota</taxon>
        <taxon>Alphaproteobacteria</taxon>
        <taxon>Rhodospirillales</taxon>
        <taxon>Magnetospirillaceae</taxon>
        <taxon>Paramagnetospirillum</taxon>
    </lineage>
</organism>
<protein>
    <submittedName>
        <fullName evidence="2">Uncharacterized protein</fullName>
    </submittedName>
</protein>
<evidence type="ECO:0000256" key="1">
    <source>
        <dbReference type="SAM" id="SignalP"/>
    </source>
</evidence>
<dbReference type="Proteomes" id="UP000251075">
    <property type="component" value="Unassembled WGS sequence"/>
</dbReference>
<keyword evidence="3" id="KW-1185">Reference proteome</keyword>
<gene>
    <name evidence="2" type="ORF">CU669_04125</name>
</gene>
<name>A0A364P1V9_9PROT</name>
<evidence type="ECO:0000313" key="2">
    <source>
        <dbReference type="EMBL" id="RAU23329.1"/>
    </source>
</evidence>